<dbReference type="AlphaFoldDB" id="T1I711"/>
<dbReference type="VEuPathDB" id="VectorBase:RPRC012083"/>
<evidence type="ECO:0000313" key="1">
    <source>
        <dbReference type="EnsemblMetazoa" id="RPRC012083-PA"/>
    </source>
</evidence>
<accession>T1I711</accession>
<dbReference type="RefSeq" id="XP_073987828.1">
    <property type="nucleotide sequence ID" value="XM_074131727.1"/>
</dbReference>
<dbReference type="EMBL" id="ACPB03005127">
    <property type="status" value="NOT_ANNOTATED_CDS"/>
    <property type="molecule type" value="Genomic_DNA"/>
</dbReference>
<dbReference type="Proteomes" id="UP000015103">
    <property type="component" value="Unassembled WGS sequence"/>
</dbReference>
<name>T1I711_RHOPR</name>
<dbReference type="EnsemblMetazoa" id="RPRC012083-RA">
    <property type="protein sequence ID" value="RPRC012083-PA"/>
    <property type="gene ID" value="RPRC012083"/>
</dbReference>
<protein>
    <submittedName>
        <fullName evidence="1">Uncharacterized protein</fullName>
    </submittedName>
</protein>
<organism evidence="1 2">
    <name type="scientific">Rhodnius prolixus</name>
    <name type="common">Triatomid bug</name>
    <dbReference type="NCBI Taxonomy" id="13249"/>
    <lineage>
        <taxon>Eukaryota</taxon>
        <taxon>Metazoa</taxon>
        <taxon>Ecdysozoa</taxon>
        <taxon>Arthropoda</taxon>
        <taxon>Hexapoda</taxon>
        <taxon>Insecta</taxon>
        <taxon>Pterygota</taxon>
        <taxon>Neoptera</taxon>
        <taxon>Paraneoptera</taxon>
        <taxon>Hemiptera</taxon>
        <taxon>Heteroptera</taxon>
        <taxon>Panheteroptera</taxon>
        <taxon>Cimicomorpha</taxon>
        <taxon>Reduviidae</taxon>
        <taxon>Triatominae</taxon>
        <taxon>Rhodnius</taxon>
    </lineage>
</organism>
<proteinExistence type="predicted"/>
<dbReference type="InParanoid" id="T1I711"/>
<dbReference type="GeneID" id="141456086"/>
<dbReference type="HOGENOM" id="CLU_1995412_0_0_1"/>
<evidence type="ECO:0000313" key="2">
    <source>
        <dbReference type="Proteomes" id="UP000015103"/>
    </source>
</evidence>
<sequence length="125" mass="14583">MELDDIQPEDIYAYIDSSFIPELIVLTLIIFIISIMCEWTMPKNRLNMIDSRPVSLPIPLHLSHSRRGLTAKRFRRFTDMRNRRSKIFNLGRTFEQSSPSIVPTSKPEDVSFLCTRSGAKYYRPS</sequence>
<keyword evidence="2" id="KW-1185">Reference proteome</keyword>
<reference evidence="1" key="1">
    <citation type="submission" date="2015-05" db="UniProtKB">
        <authorList>
            <consortium name="EnsemblMetazoa"/>
        </authorList>
    </citation>
    <scope>IDENTIFICATION</scope>
</reference>